<evidence type="ECO:0000256" key="3">
    <source>
        <dbReference type="ARBA" id="ARBA00022980"/>
    </source>
</evidence>
<dbReference type="InterPro" id="IPR002171">
    <property type="entry name" value="Ribosomal_uL2"/>
</dbReference>
<dbReference type="GO" id="GO:0005739">
    <property type="term" value="C:mitochondrion"/>
    <property type="evidence" value="ECO:0007669"/>
    <property type="project" value="UniProtKB-SubCell"/>
</dbReference>
<proteinExistence type="inferred from homology"/>
<evidence type="ECO:0000256" key="2">
    <source>
        <dbReference type="ARBA" id="ARBA00005636"/>
    </source>
</evidence>
<dbReference type="GO" id="GO:1990904">
    <property type="term" value="C:ribonucleoprotein complex"/>
    <property type="evidence" value="ECO:0007669"/>
    <property type="project" value="UniProtKB-KW"/>
</dbReference>
<dbReference type="SUPFAM" id="SSF50249">
    <property type="entry name" value="Nucleic acid-binding proteins"/>
    <property type="match status" value="1"/>
</dbReference>
<reference evidence="9" key="1">
    <citation type="journal article" date="2024" name="IScience">
        <title>Strigolactones Initiate the Formation of Haustorium-like Structures in Castilleja.</title>
        <authorList>
            <person name="Buerger M."/>
            <person name="Peterson D."/>
            <person name="Chory J."/>
        </authorList>
    </citation>
    <scope>NUCLEOTIDE SEQUENCE [LARGE SCALE GENOMIC DNA]</scope>
</reference>
<evidence type="ECO:0000313" key="8">
    <source>
        <dbReference type="EMBL" id="KAL3628249.1"/>
    </source>
</evidence>
<evidence type="ECO:0000256" key="5">
    <source>
        <dbReference type="ARBA" id="ARBA00023274"/>
    </source>
</evidence>
<name>A0ABD3CG25_9LAMI</name>
<evidence type="ECO:0000256" key="1">
    <source>
        <dbReference type="ARBA" id="ARBA00004173"/>
    </source>
</evidence>
<dbReference type="PANTHER" id="PTHR13691:SF44">
    <property type="entry name" value="LARGE RIBOSOMAL SUBUNIT PROTEIN UL2MZ-RELATED"/>
    <property type="match status" value="1"/>
</dbReference>
<dbReference type="PANTHER" id="PTHR13691">
    <property type="entry name" value="RIBOSOMAL PROTEIN L2"/>
    <property type="match status" value="1"/>
</dbReference>
<dbReference type="Proteomes" id="UP001632038">
    <property type="component" value="Unassembled WGS sequence"/>
</dbReference>
<comment type="subcellular location">
    <subcellularLocation>
        <location evidence="1">Mitochondrion</location>
    </subcellularLocation>
</comment>
<organism evidence="8 9">
    <name type="scientific">Castilleja foliolosa</name>
    <dbReference type="NCBI Taxonomy" id="1961234"/>
    <lineage>
        <taxon>Eukaryota</taxon>
        <taxon>Viridiplantae</taxon>
        <taxon>Streptophyta</taxon>
        <taxon>Embryophyta</taxon>
        <taxon>Tracheophyta</taxon>
        <taxon>Spermatophyta</taxon>
        <taxon>Magnoliopsida</taxon>
        <taxon>eudicotyledons</taxon>
        <taxon>Gunneridae</taxon>
        <taxon>Pentapetalae</taxon>
        <taxon>asterids</taxon>
        <taxon>lamiids</taxon>
        <taxon>Lamiales</taxon>
        <taxon>Orobanchaceae</taxon>
        <taxon>Pedicularideae</taxon>
        <taxon>Castillejinae</taxon>
        <taxon>Castilleja</taxon>
    </lineage>
</organism>
<sequence length="363" mass="39189">MAAIRKLSKSILVSSHFLKPSSPIPTSFSPDPAHFISCRGISSKLFIGGSALTDKVTNRFKGLGYATIAPENKPLKQLTSSNGGKSAGRNSSGRITIFHRGGGAKRLHRKIDLKRSTSSMGVVERIEYDPNRSTRIALVRWKGGAHQRKPDTAQDLTPPSKRTLEATAIRGPFPFSSLPGKVADQAKVACSSPGQVGTYVMVGPNPKTPSLLKSSKKTSTKDVLSSAFSKDSSSIGSPRIAVAGAKPNFFVFRKKENAGGEKDNTFSLGEIQKWRTDSVMWAHRMKRKAAVSWPGLRRQEILGIVGGASEHKESKAKKGRGVDRAPVSYIIATQQLEVGKMVMNWSKPSSVDMLQNGGRGNAY</sequence>
<gene>
    <name evidence="8" type="ORF">CASFOL_027295</name>
</gene>
<dbReference type="Pfam" id="PF00181">
    <property type="entry name" value="Ribosomal_L2_N"/>
    <property type="match status" value="1"/>
</dbReference>
<dbReference type="AlphaFoldDB" id="A0ABD3CG25"/>
<keyword evidence="3" id="KW-0689">Ribosomal protein</keyword>
<protein>
    <recommendedName>
        <fullName evidence="6">60S ribosomal protein L2, mitochondrial</fullName>
    </recommendedName>
</protein>
<dbReference type="InterPro" id="IPR022666">
    <property type="entry name" value="Ribosomal_uL2_RNA-bd_dom"/>
</dbReference>
<dbReference type="GO" id="GO:0005840">
    <property type="term" value="C:ribosome"/>
    <property type="evidence" value="ECO:0007669"/>
    <property type="project" value="UniProtKB-KW"/>
</dbReference>
<keyword evidence="9" id="KW-1185">Reference proteome</keyword>
<feature type="domain" description="Large ribosomal subunit protein uL2 RNA-binding" evidence="7">
    <location>
        <begin position="88"/>
        <end position="158"/>
    </location>
</feature>
<comment type="similarity">
    <text evidence="2">Belongs to the universal ribosomal protein uL2 family.</text>
</comment>
<evidence type="ECO:0000313" key="9">
    <source>
        <dbReference type="Proteomes" id="UP001632038"/>
    </source>
</evidence>
<keyword evidence="5" id="KW-0687">Ribonucleoprotein</keyword>
<evidence type="ECO:0000256" key="6">
    <source>
        <dbReference type="ARBA" id="ARBA00078513"/>
    </source>
</evidence>
<dbReference type="Gene3D" id="2.40.50.140">
    <property type="entry name" value="Nucleic acid-binding proteins"/>
    <property type="match status" value="1"/>
</dbReference>
<dbReference type="EMBL" id="JAVIJP010000036">
    <property type="protein sequence ID" value="KAL3628249.1"/>
    <property type="molecule type" value="Genomic_DNA"/>
</dbReference>
<evidence type="ECO:0000256" key="4">
    <source>
        <dbReference type="ARBA" id="ARBA00023128"/>
    </source>
</evidence>
<dbReference type="FunFam" id="2.40.50.140:FF:000254">
    <property type="entry name" value="Ribosomal protein L2 mitochondrion"/>
    <property type="match status" value="1"/>
</dbReference>
<accession>A0ABD3CG25</accession>
<dbReference type="InterPro" id="IPR012340">
    <property type="entry name" value="NA-bd_OB-fold"/>
</dbReference>
<keyword evidence="4" id="KW-0496">Mitochondrion</keyword>
<comment type="caution">
    <text evidence="8">The sequence shown here is derived from an EMBL/GenBank/DDBJ whole genome shotgun (WGS) entry which is preliminary data.</text>
</comment>
<dbReference type="SMART" id="SM01383">
    <property type="entry name" value="Ribosomal_L2"/>
    <property type="match status" value="1"/>
</dbReference>
<evidence type="ECO:0000259" key="7">
    <source>
        <dbReference type="SMART" id="SM01383"/>
    </source>
</evidence>